<evidence type="ECO:0000313" key="3">
    <source>
        <dbReference type="Proteomes" id="UP000184225"/>
    </source>
</evidence>
<proteinExistence type="predicted"/>
<protein>
    <recommendedName>
        <fullName evidence="1">DUF6973 domain-containing protein</fullName>
    </recommendedName>
</protein>
<evidence type="ECO:0000259" key="1">
    <source>
        <dbReference type="Pfam" id="PF22322"/>
    </source>
</evidence>
<dbReference type="AlphaFoldDB" id="A0A1M6EJS6"/>
<organism evidence="2 3">
    <name type="scientific">Mesonia phycicola</name>
    <dbReference type="NCBI Taxonomy" id="579105"/>
    <lineage>
        <taxon>Bacteria</taxon>
        <taxon>Pseudomonadati</taxon>
        <taxon>Bacteroidota</taxon>
        <taxon>Flavobacteriia</taxon>
        <taxon>Flavobacteriales</taxon>
        <taxon>Flavobacteriaceae</taxon>
        <taxon>Mesonia</taxon>
    </lineage>
</organism>
<dbReference type="EMBL" id="FQYY01000005">
    <property type="protein sequence ID" value="SHI85733.1"/>
    <property type="molecule type" value="Genomic_DNA"/>
</dbReference>
<dbReference type="RefSeq" id="WP_073150395.1">
    <property type="nucleotide sequence ID" value="NZ_FQYY01000005.1"/>
</dbReference>
<keyword evidence="3" id="KW-1185">Reference proteome</keyword>
<reference evidence="2 3" key="1">
    <citation type="submission" date="2016-11" db="EMBL/GenBank/DDBJ databases">
        <authorList>
            <person name="Jaros S."/>
            <person name="Januszkiewicz K."/>
            <person name="Wedrychowicz H."/>
        </authorList>
    </citation>
    <scope>NUCLEOTIDE SEQUENCE [LARGE SCALE GENOMIC DNA]</scope>
    <source>
        <strain evidence="2 3">DSM 21425</strain>
    </source>
</reference>
<evidence type="ECO:0000313" key="2">
    <source>
        <dbReference type="EMBL" id="SHI85733.1"/>
    </source>
</evidence>
<dbReference type="InterPro" id="IPR054246">
    <property type="entry name" value="DUF6973"/>
</dbReference>
<dbReference type="STRING" id="579105.SAMN04488096_105121"/>
<feature type="domain" description="DUF6973" evidence="1">
    <location>
        <begin position="20"/>
        <end position="140"/>
    </location>
</feature>
<gene>
    <name evidence="2" type="ORF">SAMN04488096_105121</name>
</gene>
<name>A0A1M6EJS6_9FLAO</name>
<dbReference type="OrthoDB" id="1496068at2"/>
<dbReference type="Proteomes" id="UP000184225">
    <property type="component" value="Unassembled WGS sequence"/>
</dbReference>
<sequence>MAIWAKIKQLELSQLFVLAKTFLFKPRLILPTYKATKNTVKICNNLFGKAHHKDNKTNAFRHALWNFKIAEASLPQVKQRDKAIAWAEEITNLHERLSPNPTLPQTMDLHNNKIGRQLFLQEISSEEIIKKLQVMMKSAKLVQQAQEISAYQNNLVFIKTM</sequence>
<dbReference type="Pfam" id="PF22322">
    <property type="entry name" value="DUF6973"/>
    <property type="match status" value="1"/>
</dbReference>
<accession>A0A1M6EJS6</accession>